<reference evidence="3" key="1">
    <citation type="submission" date="2022-01" db="EMBL/GenBank/DDBJ databases">
        <authorList>
            <person name="Jo J.-H."/>
            <person name="Im W.-T."/>
        </authorList>
    </citation>
    <scope>NUCLEOTIDE SEQUENCE</scope>
    <source>
        <strain evidence="3">G124</strain>
    </source>
</reference>
<feature type="chain" id="PRO_5040890469" evidence="1">
    <location>
        <begin position="31"/>
        <end position="184"/>
    </location>
</feature>
<gene>
    <name evidence="3" type="ORF">LVY65_08955</name>
</gene>
<evidence type="ECO:0000256" key="1">
    <source>
        <dbReference type="SAM" id="SignalP"/>
    </source>
</evidence>
<protein>
    <submittedName>
        <fullName evidence="3">DUF4142 domain-containing protein</fullName>
    </submittedName>
</protein>
<dbReference type="InterPro" id="IPR025419">
    <property type="entry name" value="DUF4142"/>
</dbReference>
<name>A0A9X1QK42_9SPHN</name>
<dbReference type="AlphaFoldDB" id="A0A9X1QK42"/>
<dbReference type="RefSeq" id="WP_235067705.1">
    <property type="nucleotide sequence ID" value="NZ_JAKFGM010000002.1"/>
</dbReference>
<evidence type="ECO:0000313" key="3">
    <source>
        <dbReference type="EMBL" id="MCF2515188.1"/>
    </source>
</evidence>
<accession>A0A9X1QK42</accession>
<proteinExistence type="predicted"/>
<comment type="caution">
    <text evidence="3">The sequence shown here is derived from an EMBL/GenBank/DDBJ whole genome shotgun (WGS) entry which is preliminary data.</text>
</comment>
<evidence type="ECO:0000313" key="4">
    <source>
        <dbReference type="Proteomes" id="UP001139410"/>
    </source>
</evidence>
<dbReference type="EMBL" id="JAKFGM010000002">
    <property type="protein sequence ID" value="MCF2515188.1"/>
    <property type="molecule type" value="Genomic_DNA"/>
</dbReference>
<keyword evidence="4" id="KW-1185">Reference proteome</keyword>
<evidence type="ECO:0000259" key="2">
    <source>
        <dbReference type="Pfam" id="PF13628"/>
    </source>
</evidence>
<feature type="domain" description="DUF4142" evidence="2">
    <location>
        <begin position="55"/>
        <end position="181"/>
    </location>
</feature>
<keyword evidence="1" id="KW-0732">Signal</keyword>
<sequence>MAASQAIRIGGAFAALASLMLAGCAPKAPAPQPPVPTAPPAVPTPAPVALDPESYMAFTASSALFAVRASNFAEGRGSTNKIQKFATKVVMDQMGIGAQLSFAGRRIDLLPSAQPLPEHQAMLELLASSTNFDATYKAQLAKVLRKAAAAHRAFEANGSSPTLRPVARFAAPVCEKNLAALLKL</sequence>
<dbReference type="Pfam" id="PF13628">
    <property type="entry name" value="DUF4142"/>
    <property type="match status" value="1"/>
</dbReference>
<dbReference type="Proteomes" id="UP001139410">
    <property type="component" value="Unassembled WGS sequence"/>
</dbReference>
<feature type="signal peptide" evidence="1">
    <location>
        <begin position="1"/>
        <end position="30"/>
    </location>
</feature>
<organism evidence="3 4">
    <name type="scientific">Sphingomonas cremea</name>
    <dbReference type="NCBI Taxonomy" id="2904799"/>
    <lineage>
        <taxon>Bacteria</taxon>
        <taxon>Pseudomonadati</taxon>
        <taxon>Pseudomonadota</taxon>
        <taxon>Alphaproteobacteria</taxon>
        <taxon>Sphingomonadales</taxon>
        <taxon>Sphingomonadaceae</taxon>
        <taxon>Sphingomonas</taxon>
    </lineage>
</organism>